<dbReference type="InParanoid" id="B8BT29"/>
<dbReference type="HOGENOM" id="CLU_712708_0_0_1"/>
<proteinExistence type="predicted"/>
<evidence type="ECO:0000256" key="2">
    <source>
        <dbReference type="SAM" id="MobiDB-lite"/>
    </source>
</evidence>
<dbReference type="RefSeq" id="XP_002286006.1">
    <property type="nucleotide sequence ID" value="XM_002285970.1"/>
</dbReference>
<feature type="compositionally biased region" description="Basic and acidic residues" evidence="2">
    <location>
        <begin position="366"/>
        <end position="375"/>
    </location>
</feature>
<dbReference type="AlphaFoldDB" id="B8BT29"/>
<feature type="coiled-coil region" evidence="1">
    <location>
        <begin position="130"/>
        <end position="228"/>
    </location>
</feature>
<feature type="region of interest" description="Disordered" evidence="2">
    <location>
        <begin position="347"/>
        <end position="388"/>
    </location>
</feature>
<evidence type="ECO:0000313" key="3">
    <source>
        <dbReference type="EMBL" id="EED95647.1"/>
    </source>
</evidence>
<feature type="compositionally biased region" description="Polar residues" evidence="2">
    <location>
        <begin position="14"/>
        <end position="27"/>
    </location>
</feature>
<evidence type="ECO:0000256" key="1">
    <source>
        <dbReference type="SAM" id="Coils"/>
    </source>
</evidence>
<dbReference type="PaxDb" id="35128-Thaps1009"/>
<feature type="region of interest" description="Disordered" evidence="2">
    <location>
        <begin position="1"/>
        <end position="96"/>
    </location>
</feature>
<evidence type="ECO:0000313" key="4">
    <source>
        <dbReference type="Proteomes" id="UP000001449"/>
    </source>
</evidence>
<feature type="compositionally biased region" description="Low complexity" evidence="2">
    <location>
        <begin position="347"/>
        <end position="359"/>
    </location>
</feature>
<accession>B8BT29</accession>
<gene>
    <name evidence="3" type="ORF">THAPSDRAFT_1009</name>
</gene>
<dbReference type="KEGG" id="tps:THAPSDRAFT_1009"/>
<reference evidence="3 4" key="1">
    <citation type="journal article" date="2004" name="Science">
        <title>The genome of the diatom Thalassiosira pseudonana: ecology, evolution, and metabolism.</title>
        <authorList>
            <person name="Armbrust E.V."/>
            <person name="Berges J.A."/>
            <person name="Bowler C."/>
            <person name="Green B.R."/>
            <person name="Martinez D."/>
            <person name="Putnam N.H."/>
            <person name="Zhou S."/>
            <person name="Allen A.E."/>
            <person name="Apt K.E."/>
            <person name="Bechner M."/>
            <person name="Brzezinski M.A."/>
            <person name="Chaal B.K."/>
            <person name="Chiovitti A."/>
            <person name="Davis A.K."/>
            <person name="Demarest M.S."/>
            <person name="Detter J.C."/>
            <person name="Glavina T."/>
            <person name="Goodstein D."/>
            <person name="Hadi M.Z."/>
            <person name="Hellsten U."/>
            <person name="Hildebrand M."/>
            <person name="Jenkins B.D."/>
            <person name="Jurka J."/>
            <person name="Kapitonov V.V."/>
            <person name="Kroger N."/>
            <person name="Lau W.W."/>
            <person name="Lane T.W."/>
            <person name="Larimer F.W."/>
            <person name="Lippmeier J.C."/>
            <person name="Lucas S."/>
            <person name="Medina M."/>
            <person name="Montsant A."/>
            <person name="Obornik M."/>
            <person name="Parker M.S."/>
            <person name="Palenik B."/>
            <person name="Pazour G.J."/>
            <person name="Richardson P.M."/>
            <person name="Rynearson T.A."/>
            <person name="Saito M.A."/>
            <person name="Schwartz D.C."/>
            <person name="Thamatrakoln K."/>
            <person name="Valentin K."/>
            <person name="Vardi A."/>
            <person name="Wilkerson F.P."/>
            <person name="Rokhsar D.S."/>
        </authorList>
    </citation>
    <scope>NUCLEOTIDE SEQUENCE [LARGE SCALE GENOMIC DNA]</scope>
    <source>
        <strain evidence="3 4">CCMP1335</strain>
    </source>
</reference>
<dbReference type="Proteomes" id="UP000001449">
    <property type="component" value="Chromosome 1"/>
</dbReference>
<feature type="compositionally biased region" description="Low complexity" evidence="2">
    <location>
        <begin position="79"/>
        <end position="95"/>
    </location>
</feature>
<sequence length="388" mass="44693">MNMSGRRFREDCSSVASSTYPSDGTSNKKYHQRSPQRTQLHHNPSDILGPILEKCGLSSQVHESRDRTRVGRSYDSTVSSSHNQQQMQQQHQHQQAIQELKGQHEYEMNNLLSHLEKELSAVGKTNSQKIAVLQDRLEKSQMAAINATEELNEIKVHGNEDLRRLKDELTSSIRRSSELERTLLVLQRENSRLEETNKALKRQHNAELESKNNRIAFLESELREARGCKDEAIMHKNDEIRSLKSKMTQSNHFYTVQQETLDIIRVEKGWDEASEITQDCDFAEPSTSYKQNNLSRYYYQQKMDARVDKPIGRYDSQASRYSSSKYTMQHNSDDVDDFACGQVVSMSFSSSSGGRQGRSPQPTSNNRERTRDGTKEPLSTRLERMYCS</sequence>
<name>B8BT29_THAPS</name>
<reference evidence="3 4" key="2">
    <citation type="journal article" date="2008" name="Nature">
        <title>The Phaeodactylum genome reveals the evolutionary history of diatom genomes.</title>
        <authorList>
            <person name="Bowler C."/>
            <person name="Allen A.E."/>
            <person name="Badger J.H."/>
            <person name="Grimwood J."/>
            <person name="Jabbari K."/>
            <person name="Kuo A."/>
            <person name="Maheswari U."/>
            <person name="Martens C."/>
            <person name="Maumus F."/>
            <person name="Otillar R.P."/>
            <person name="Rayko E."/>
            <person name="Salamov A."/>
            <person name="Vandepoele K."/>
            <person name="Beszteri B."/>
            <person name="Gruber A."/>
            <person name="Heijde M."/>
            <person name="Katinka M."/>
            <person name="Mock T."/>
            <person name="Valentin K."/>
            <person name="Verret F."/>
            <person name="Berges J.A."/>
            <person name="Brownlee C."/>
            <person name="Cadoret J.P."/>
            <person name="Chiovitti A."/>
            <person name="Choi C.J."/>
            <person name="Coesel S."/>
            <person name="De Martino A."/>
            <person name="Detter J.C."/>
            <person name="Durkin C."/>
            <person name="Falciatore A."/>
            <person name="Fournet J."/>
            <person name="Haruta M."/>
            <person name="Huysman M.J."/>
            <person name="Jenkins B.D."/>
            <person name="Jiroutova K."/>
            <person name="Jorgensen R.E."/>
            <person name="Joubert Y."/>
            <person name="Kaplan A."/>
            <person name="Kroger N."/>
            <person name="Kroth P.G."/>
            <person name="La Roche J."/>
            <person name="Lindquist E."/>
            <person name="Lommer M."/>
            <person name="Martin-Jezequel V."/>
            <person name="Lopez P.J."/>
            <person name="Lucas S."/>
            <person name="Mangogna M."/>
            <person name="McGinnis K."/>
            <person name="Medlin L.K."/>
            <person name="Montsant A."/>
            <person name="Oudot-Le Secq M.P."/>
            <person name="Napoli C."/>
            <person name="Obornik M."/>
            <person name="Parker M.S."/>
            <person name="Petit J.L."/>
            <person name="Porcel B.M."/>
            <person name="Poulsen N."/>
            <person name="Robison M."/>
            <person name="Rychlewski L."/>
            <person name="Rynearson T.A."/>
            <person name="Schmutz J."/>
            <person name="Shapiro H."/>
            <person name="Siaut M."/>
            <person name="Stanley M."/>
            <person name="Sussman M.R."/>
            <person name="Taylor A.R."/>
            <person name="Vardi A."/>
            <person name="von Dassow P."/>
            <person name="Vyverman W."/>
            <person name="Willis A."/>
            <person name="Wyrwicz L.S."/>
            <person name="Rokhsar D.S."/>
            <person name="Weissenbach J."/>
            <person name="Armbrust E.V."/>
            <person name="Green B.R."/>
            <person name="Van de Peer Y."/>
            <person name="Grigoriev I.V."/>
        </authorList>
    </citation>
    <scope>NUCLEOTIDE SEQUENCE [LARGE SCALE GENOMIC DNA]</scope>
    <source>
        <strain evidence="3 4">CCMP1335</strain>
    </source>
</reference>
<dbReference type="EMBL" id="CM000638">
    <property type="protein sequence ID" value="EED95647.1"/>
    <property type="molecule type" value="Genomic_DNA"/>
</dbReference>
<keyword evidence="1" id="KW-0175">Coiled coil</keyword>
<dbReference type="GeneID" id="7445668"/>
<organism evidence="3 4">
    <name type="scientific">Thalassiosira pseudonana</name>
    <name type="common">Marine diatom</name>
    <name type="synonym">Cyclotella nana</name>
    <dbReference type="NCBI Taxonomy" id="35128"/>
    <lineage>
        <taxon>Eukaryota</taxon>
        <taxon>Sar</taxon>
        <taxon>Stramenopiles</taxon>
        <taxon>Ochrophyta</taxon>
        <taxon>Bacillariophyta</taxon>
        <taxon>Coscinodiscophyceae</taxon>
        <taxon>Thalassiosirophycidae</taxon>
        <taxon>Thalassiosirales</taxon>
        <taxon>Thalassiosiraceae</taxon>
        <taxon>Thalassiosira</taxon>
    </lineage>
</organism>
<protein>
    <submittedName>
        <fullName evidence="3">Uncharacterized protein</fullName>
    </submittedName>
</protein>
<keyword evidence="4" id="KW-1185">Reference proteome</keyword>